<gene>
    <name evidence="13" type="ORF">FCALED_LOCUS12905</name>
</gene>
<dbReference type="PANTHER" id="PTHR12710:SF0">
    <property type="entry name" value="NUCLEAR PROTEIN LOCALIZATION PROTEIN 4 HOMOLOG"/>
    <property type="match status" value="1"/>
</dbReference>
<evidence type="ECO:0000313" key="13">
    <source>
        <dbReference type="EMBL" id="CAG8689916.1"/>
    </source>
</evidence>
<dbReference type="CDD" id="cd08061">
    <property type="entry name" value="MPN_NPL4"/>
    <property type="match status" value="1"/>
</dbReference>
<evidence type="ECO:0000256" key="3">
    <source>
        <dbReference type="ARBA" id="ARBA00011025"/>
    </source>
</evidence>
<comment type="similarity">
    <text evidence="3">Belongs to the NPL4 family.</text>
</comment>
<dbReference type="GO" id="GO:0043130">
    <property type="term" value="F:ubiquitin binding"/>
    <property type="evidence" value="ECO:0007669"/>
    <property type="project" value="TreeGrafter"/>
</dbReference>
<dbReference type="PROSITE" id="PS50249">
    <property type="entry name" value="MPN"/>
    <property type="match status" value="1"/>
</dbReference>
<dbReference type="InterPro" id="IPR024682">
    <property type="entry name" value="Npl4_Ub-like_dom"/>
</dbReference>
<feature type="non-terminal residue" evidence="13">
    <location>
        <position position="626"/>
    </location>
</feature>
<dbReference type="Gene3D" id="2.30.30.380">
    <property type="entry name" value="Zn-finger domain of Sec23/24"/>
    <property type="match status" value="1"/>
</dbReference>
<sequence length="626" mass="69421">TDVSGDAMDVLHLVRIRSKEGTFRLEVDPNESIISLGTKIANQLKLTEYSSLAISDNPTSTVPITELNGKTISELRINHGDLLYVTFVQPTPETDGSNTMQTESVVTKTTTPAPLNVKQDPVDDLLDKQDGLIKRNKDPKFCKHAANGMCDYCMPLEPYDKSYLAEKGIKHISFHAYLKSVNKSNKQSNGKFIPPLEEQDFQVKAHCLGGHAPWPEGICTKCQPSAVTLALQQYRMVDHVEFSVPTLVENFIRFWRNTGLQRFGYLYGRYEPHPEVPLGVKAVVEAIYEPPQVDEVDGLTLTLPWNDEQLVDEVAATCGLVKVGMIYTDLTDDGTGQGKVIYKRHIDSYFLSSQECCFTAAMQNKNPLFTKWSASGKFGSRFITCVVSGNEDGGIYVNAYQVSNTCASMVSADIIEASVEPGIMRVKESTSERYVSEVFYKYKNEYGVNVQESAKPCFPVDYLLVKVTDGFPSNPTPLFTSEDQFPIANRHGSFPAQDYTTLFRHLGLKDSGNVHVNSVSDFQLLTFVKGTQTLDEDEFSALARLATSHEEKDANQLAQSSGWQTLVAIMRENDHSPIPNGRNLGRQESDIGIGGSRSSSIWACRHCTFVNQSSISSCEICGLPKD</sequence>
<keyword evidence="6 9" id="KW-0863">Zinc-finger</keyword>
<dbReference type="InterPro" id="IPR007716">
    <property type="entry name" value="NPL4_Zn-bd_put"/>
</dbReference>
<proteinExistence type="inferred from homology"/>
<dbReference type="Pfam" id="PF11543">
    <property type="entry name" value="UN_NPL4"/>
    <property type="match status" value="1"/>
</dbReference>
<dbReference type="InterPro" id="IPR029071">
    <property type="entry name" value="Ubiquitin-like_domsf"/>
</dbReference>
<comment type="function">
    <text evidence="8">Involved in the import of nuclear-targeted proteins into the nucleus and the export of poly(A) RNA out of the nucleus. Has a role in the endoplasmic reticulum-associated degradation (ERAD) pathway.</text>
</comment>
<reference evidence="13" key="1">
    <citation type="submission" date="2021-06" db="EMBL/GenBank/DDBJ databases">
        <authorList>
            <person name="Kallberg Y."/>
            <person name="Tangrot J."/>
            <person name="Rosling A."/>
        </authorList>
    </citation>
    <scope>NUCLEOTIDE SEQUENCE</scope>
    <source>
        <strain evidence="13">UK204</strain>
    </source>
</reference>
<feature type="domain" description="MPN" evidence="12">
    <location>
        <begin position="240"/>
        <end position="378"/>
    </location>
</feature>
<evidence type="ECO:0000256" key="1">
    <source>
        <dbReference type="ARBA" id="ARBA00004335"/>
    </source>
</evidence>
<dbReference type="PROSITE" id="PS01358">
    <property type="entry name" value="ZF_RANBP2_1"/>
    <property type="match status" value="1"/>
</dbReference>
<dbReference type="InterPro" id="IPR001876">
    <property type="entry name" value="Znf_RanBP2"/>
</dbReference>
<dbReference type="OrthoDB" id="10251089at2759"/>
<evidence type="ECO:0000256" key="5">
    <source>
        <dbReference type="ARBA" id="ARBA00022723"/>
    </source>
</evidence>
<dbReference type="PANTHER" id="PTHR12710">
    <property type="entry name" value="NUCLEAR PROTEIN LOCALIZATION 4"/>
    <property type="match status" value="1"/>
</dbReference>
<dbReference type="Pfam" id="PF05020">
    <property type="entry name" value="zf-NPL4"/>
    <property type="match status" value="1"/>
</dbReference>
<evidence type="ECO:0000256" key="8">
    <source>
        <dbReference type="ARBA" id="ARBA00024703"/>
    </source>
</evidence>
<feature type="domain" description="RanBP2-type" evidence="11">
    <location>
        <begin position="597"/>
        <end position="626"/>
    </location>
</feature>
<evidence type="ECO:0000256" key="7">
    <source>
        <dbReference type="ARBA" id="ARBA00022833"/>
    </source>
</evidence>
<organism evidence="13 14">
    <name type="scientific">Funneliformis caledonium</name>
    <dbReference type="NCBI Taxonomy" id="1117310"/>
    <lineage>
        <taxon>Eukaryota</taxon>
        <taxon>Fungi</taxon>
        <taxon>Fungi incertae sedis</taxon>
        <taxon>Mucoromycota</taxon>
        <taxon>Glomeromycotina</taxon>
        <taxon>Glomeromycetes</taxon>
        <taxon>Glomerales</taxon>
        <taxon>Glomeraceae</taxon>
        <taxon>Funneliformis</taxon>
    </lineage>
</organism>
<evidence type="ECO:0000259" key="12">
    <source>
        <dbReference type="PROSITE" id="PS50249"/>
    </source>
</evidence>
<dbReference type="Proteomes" id="UP000789570">
    <property type="component" value="Unassembled WGS sequence"/>
</dbReference>
<dbReference type="GO" id="GO:0006511">
    <property type="term" value="P:ubiquitin-dependent protein catabolic process"/>
    <property type="evidence" value="ECO:0007669"/>
    <property type="project" value="InterPro"/>
</dbReference>
<keyword evidence="7" id="KW-0862">Zinc</keyword>
<dbReference type="GO" id="GO:0048471">
    <property type="term" value="C:perinuclear region of cytoplasm"/>
    <property type="evidence" value="ECO:0007669"/>
    <property type="project" value="UniProtKB-SubCell"/>
</dbReference>
<dbReference type="GO" id="GO:0031965">
    <property type="term" value="C:nuclear membrane"/>
    <property type="evidence" value="ECO:0007669"/>
    <property type="project" value="UniProtKB-SubCell"/>
</dbReference>
<keyword evidence="5" id="KW-0479">Metal-binding</keyword>
<dbReference type="PROSITE" id="PS50199">
    <property type="entry name" value="ZF_RANBP2_2"/>
    <property type="match status" value="1"/>
</dbReference>
<protein>
    <recommendedName>
        <fullName evidence="4">Nuclear protein localization protein 4</fullName>
    </recommendedName>
</protein>
<name>A0A9N9HGY4_9GLOM</name>
<dbReference type="AlphaFoldDB" id="A0A9N9HGY4"/>
<dbReference type="SUPFAM" id="SSF90209">
    <property type="entry name" value="Ran binding protein zinc finger-like"/>
    <property type="match status" value="1"/>
</dbReference>
<dbReference type="PIRSF" id="PIRSF010052">
    <property type="entry name" value="Polyub_prc_Npl4"/>
    <property type="match status" value="1"/>
</dbReference>
<evidence type="ECO:0000256" key="9">
    <source>
        <dbReference type="PROSITE-ProRule" id="PRU00322"/>
    </source>
</evidence>
<dbReference type="InterPro" id="IPR036443">
    <property type="entry name" value="Znf_RanBP2_sf"/>
</dbReference>
<dbReference type="EMBL" id="CAJVPQ010006825">
    <property type="protein sequence ID" value="CAG8689916.1"/>
    <property type="molecule type" value="Genomic_DNA"/>
</dbReference>
<dbReference type="CDD" id="cd17055">
    <property type="entry name" value="Ubl_AtNPL4_like"/>
    <property type="match status" value="1"/>
</dbReference>
<keyword evidence="14" id="KW-1185">Reference proteome</keyword>
<evidence type="ECO:0000259" key="11">
    <source>
        <dbReference type="PROSITE" id="PS50199"/>
    </source>
</evidence>
<evidence type="ECO:0000256" key="4">
    <source>
        <dbReference type="ARBA" id="ARBA00019709"/>
    </source>
</evidence>
<feature type="compositionally biased region" description="Polar residues" evidence="10">
    <location>
        <begin position="94"/>
        <end position="113"/>
    </location>
</feature>
<dbReference type="GO" id="GO:0031625">
    <property type="term" value="F:ubiquitin protein ligase binding"/>
    <property type="evidence" value="ECO:0007669"/>
    <property type="project" value="TreeGrafter"/>
</dbReference>
<evidence type="ECO:0000313" key="14">
    <source>
        <dbReference type="Proteomes" id="UP000789570"/>
    </source>
</evidence>
<dbReference type="InterPro" id="IPR037518">
    <property type="entry name" value="MPN"/>
</dbReference>
<dbReference type="InterPro" id="IPR007717">
    <property type="entry name" value="NPL4_C"/>
</dbReference>
<evidence type="ECO:0000256" key="10">
    <source>
        <dbReference type="SAM" id="MobiDB-lite"/>
    </source>
</evidence>
<evidence type="ECO:0000256" key="2">
    <source>
        <dbReference type="ARBA" id="ARBA00004556"/>
    </source>
</evidence>
<feature type="region of interest" description="Disordered" evidence="10">
    <location>
        <begin position="94"/>
        <end position="121"/>
    </location>
</feature>
<dbReference type="Pfam" id="PF05021">
    <property type="entry name" value="NPL4"/>
    <property type="match status" value="1"/>
</dbReference>
<dbReference type="InterPro" id="IPR016563">
    <property type="entry name" value="Npl4"/>
</dbReference>
<comment type="caution">
    <text evidence="13">The sequence shown here is derived from an EMBL/GenBank/DDBJ whole genome shotgun (WGS) entry which is preliminary data.</text>
</comment>
<accession>A0A9N9HGY4</accession>
<dbReference type="GO" id="GO:0008270">
    <property type="term" value="F:zinc ion binding"/>
    <property type="evidence" value="ECO:0007669"/>
    <property type="project" value="UniProtKB-KW"/>
</dbReference>
<comment type="subcellular location">
    <subcellularLocation>
        <location evidence="2">Cytoplasm</location>
        <location evidence="2">Perinuclear region</location>
    </subcellularLocation>
    <subcellularLocation>
        <location evidence="1">Nucleus membrane</location>
        <topology evidence="1">Peripheral membrane protein</topology>
        <orientation evidence="1">Cytoplasmic side</orientation>
    </subcellularLocation>
</comment>
<dbReference type="Gene3D" id="3.10.20.90">
    <property type="entry name" value="Phosphatidylinositol 3-kinase Catalytic Subunit, Chain A, domain 1"/>
    <property type="match status" value="1"/>
</dbReference>
<dbReference type="SUPFAM" id="SSF54236">
    <property type="entry name" value="Ubiquitin-like"/>
    <property type="match status" value="1"/>
</dbReference>
<dbReference type="SMART" id="SM00547">
    <property type="entry name" value="ZnF_RBZ"/>
    <property type="match status" value="1"/>
</dbReference>
<evidence type="ECO:0000256" key="6">
    <source>
        <dbReference type="ARBA" id="ARBA00022771"/>
    </source>
</evidence>